<feature type="region of interest" description="Disordered" evidence="1">
    <location>
        <begin position="203"/>
        <end position="230"/>
    </location>
</feature>
<name>A0A8J3PUR9_9ACTN</name>
<keyword evidence="3" id="KW-1185">Reference proteome</keyword>
<organism evidence="2 3">
    <name type="scientific">Planotetraspora kaengkrachanensis</name>
    <dbReference type="NCBI Taxonomy" id="575193"/>
    <lineage>
        <taxon>Bacteria</taxon>
        <taxon>Bacillati</taxon>
        <taxon>Actinomycetota</taxon>
        <taxon>Actinomycetes</taxon>
        <taxon>Streptosporangiales</taxon>
        <taxon>Streptosporangiaceae</taxon>
        <taxon>Planotetraspora</taxon>
    </lineage>
</organism>
<dbReference type="EMBL" id="BONV01000019">
    <property type="protein sequence ID" value="GIG81397.1"/>
    <property type="molecule type" value="Genomic_DNA"/>
</dbReference>
<evidence type="ECO:0000313" key="3">
    <source>
        <dbReference type="Proteomes" id="UP000630097"/>
    </source>
</evidence>
<sequence length="486" mass="52085">MSIMSSYARALAVQTGCAQPVATVRHVHLSAAPMVFIPLKLAGEAAAPLGALVGTDPANPRLLLVPQPRNRDLRFAFMAELAEVLLPYIEGFAGVTETVEAKTPYERCADAPQLLVPNRGGVAFAKLLGRSTRFRRTDGPYPVHPSVPVLGQWLTFLAERAEYAGSSSLVSMTDALALHWATGQSSMEDASLATQLAWIAPPDGKNGPEAALAAEDPLTSPPAGPETHPDFDGQVLVHAIQAYETSGSPAQIREALRSQLEPTWTLMWQGVRLLRGLPEAATVEARWARDRDQFTRETARLADGGFPRGRVDGAVSAAIRLADLESALQAYEAQRAFDDPLVMTEHRVAGKAFSGEVVAVDATRRIVPAGKTRPAPRPLVTIRTGDPVRLSPGRRLVSSRNRKQKTEIVDITGDLVVIQVNDQMGRGATPAPGSLPVVGDVVCYAELDPGGGQRPRLPAGEDTPWTHGGPPEPYMPTDEDAQEAWS</sequence>
<protein>
    <submittedName>
        <fullName evidence="2">Uncharacterized protein</fullName>
    </submittedName>
</protein>
<gene>
    <name evidence="2" type="ORF">Pka01_45240</name>
</gene>
<proteinExistence type="predicted"/>
<evidence type="ECO:0000256" key="1">
    <source>
        <dbReference type="SAM" id="MobiDB-lite"/>
    </source>
</evidence>
<reference evidence="2 3" key="1">
    <citation type="submission" date="2021-01" db="EMBL/GenBank/DDBJ databases">
        <title>Whole genome shotgun sequence of Planotetraspora kaengkrachanensis NBRC 104272.</title>
        <authorList>
            <person name="Komaki H."/>
            <person name="Tamura T."/>
        </authorList>
    </citation>
    <scope>NUCLEOTIDE SEQUENCE [LARGE SCALE GENOMIC DNA]</scope>
    <source>
        <strain evidence="2 3">NBRC 104272</strain>
    </source>
</reference>
<accession>A0A8J3PUR9</accession>
<feature type="compositionally biased region" description="Acidic residues" evidence="1">
    <location>
        <begin position="477"/>
        <end position="486"/>
    </location>
</feature>
<dbReference type="AlphaFoldDB" id="A0A8J3PUR9"/>
<feature type="region of interest" description="Disordered" evidence="1">
    <location>
        <begin position="449"/>
        <end position="486"/>
    </location>
</feature>
<evidence type="ECO:0000313" key="2">
    <source>
        <dbReference type="EMBL" id="GIG81397.1"/>
    </source>
</evidence>
<comment type="caution">
    <text evidence="2">The sequence shown here is derived from an EMBL/GenBank/DDBJ whole genome shotgun (WGS) entry which is preliminary data.</text>
</comment>
<dbReference type="Proteomes" id="UP000630097">
    <property type="component" value="Unassembled WGS sequence"/>
</dbReference>